<keyword evidence="2" id="KW-1185">Reference proteome</keyword>
<protein>
    <recommendedName>
        <fullName evidence="3">Tissue inhibitor of metalloproteinase</fullName>
    </recommendedName>
</protein>
<dbReference type="AlphaFoldDB" id="A0A1N6EYV3"/>
<proteinExistence type="predicted"/>
<organism evidence="1 2">
    <name type="scientific">Epilithonimonas zeae</name>
    <dbReference type="NCBI Taxonomy" id="1416779"/>
    <lineage>
        <taxon>Bacteria</taxon>
        <taxon>Pseudomonadati</taxon>
        <taxon>Bacteroidota</taxon>
        <taxon>Flavobacteriia</taxon>
        <taxon>Flavobacteriales</taxon>
        <taxon>Weeksellaceae</taxon>
        <taxon>Chryseobacterium group</taxon>
        <taxon>Epilithonimonas</taxon>
    </lineage>
</organism>
<dbReference type="OrthoDB" id="1236556at2"/>
<name>A0A1N6EYV3_9FLAO</name>
<dbReference type="EMBL" id="FSRK01000001">
    <property type="protein sequence ID" value="SIN88228.1"/>
    <property type="molecule type" value="Genomic_DNA"/>
</dbReference>
<dbReference type="Gene3D" id="2.40.50.120">
    <property type="match status" value="1"/>
</dbReference>
<dbReference type="RefSeq" id="WP_074233698.1">
    <property type="nucleotide sequence ID" value="NZ_FSRK01000001.1"/>
</dbReference>
<dbReference type="SUPFAM" id="SSF50242">
    <property type="entry name" value="TIMP-like"/>
    <property type="match status" value="1"/>
</dbReference>
<reference evidence="2" key="1">
    <citation type="submission" date="2016-11" db="EMBL/GenBank/DDBJ databases">
        <authorList>
            <person name="Varghese N."/>
            <person name="Submissions S."/>
        </authorList>
    </citation>
    <scope>NUCLEOTIDE SEQUENCE [LARGE SCALE GENOMIC DNA]</scope>
    <source>
        <strain evidence="2">DSM 27623</strain>
    </source>
</reference>
<gene>
    <name evidence="1" type="ORF">SAMN05444409_0940</name>
</gene>
<dbReference type="STRING" id="1416779.SAMN05444409_0940"/>
<accession>A0A1N6EYV3</accession>
<dbReference type="InterPro" id="IPR008993">
    <property type="entry name" value="TIMP-like_OB-fold"/>
</dbReference>
<sequence length="241" mass="28079">MKIKFLLILIFLSVKFSACKCQRDVIAQDYFDSDVAGIITIESTYGNEERNDIMSGVRIYRAKISFDKLYKGNKFEELVILGSTTNARSGGCEKLVKAGEKYLLLTNKNQNGEYVMSLCSSMYKIYDNNLNEVNKYSKQFHYLKKNKNLFKDLKFVDYEDKSEGWNNIEKNTTNEFESVFGKQIKNKFGVYKVKIDSENNIVEIQSIKKIGINERKMLTLIKKNIRIEENPNSEYLLFLDF</sequence>
<dbReference type="Proteomes" id="UP000185207">
    <property type="component" value="Unassembled WGS sequence"/>
</dbReference>
<evidence type="ECO:0008006" key="3">
    <source>
        <dbReference type="Google" id="ProtNLM"/>
    </source>
</evidence>
<evidence type="ECO:0000313" key="2">
    <source>
        <dbReference type="Proteomes" id="UP000185207"/>
    </source>
</evidence>
<evidence type="ECO:0000313" key="1">
    <source>
        <dbReference type="EMBL" id="SIN88228.1"/>
    </source>
</evidence>